<reference evidence="9 10" key="1">
    <citation type="submission" date="2019-08" db="EMBL/GenBank/DDBJ databases">
        <title>In-depth cultivation of the pig gut microbiome towards novel bacterial diversity and tailored functional studies.</title>
        <authorList>
            <person name="Wylensek D."/>
            <person name="Hitch T.C.A."/>
            <person name="Clavel T."/>
        </authorList>
    </citation>
    <scope>NUCLEOTIDE SEQUENCE [LARGE SCALE GENOMIC DNA]</scope>
    <source>
        <strain evidence="9 10">RF-GAM-744-WT-7</strain>
    </source>
</reference>
<dbReference type="NCBIfam" id="TIGR00731">
    <property type="entry name" value="bL25_bact_ctc"/>
    <property type="match status" value="1"/>
</dbReference>
<dbReference type="InterPro" id="IPR011035">
    <property type="entry name" value="Ribosomal_bL25/Gln-tRNA_synth"/>
</dbReference>
<comment type="caution">
    <text evidence="9">The sequence shown here is derived from an EMBL/GenBank/DDBJ whole genome shotgun (WGS) entry which is preliminary data.</text>
</comment>
<accession>A0A7K0K4J9</accession>
<dbReference type="AlphaFoldDB" id="A0A7K0K4J9"/>
<keyword evidence="1 5" id="KW-0699">rRNA-binding</keyword>
<dbReference type="HAMAP" id="MF_01334">
    <property type="entry name" value="Ribosomal_bL25_CTC"/>
    <property type="match status" value="1"/>
</dbReference>
<dbReference type="GO" id="GO:0003735">
    <property type="term" value="F:structural constituent of ribosome"/>
    <property type="evidence" value="ECO:0007669"/>
    <property type="project" value="InterPro"/>
</dbReference>
<sequence length="209" mass="22591">MAETNTLKVEKRSDFGKGFARRARVDGKIPAVVYGHGVDPIHLALPYHDTFLLVKDNPNAVISLEGLETPTMVLVKDIQRHPLKRTLMHMDLLIVKADEKVDVEVPVELVGEPLPGLAANHELLNMEISAPVINIPEKIEVSIEGLEEGTVIKVSDITLPEGVEAKTDAESIVLSIIVPQEVEIPETTGEEEAGEEAAGEEAAGEAEAE</sequence>
<feature type="compositionally biased region" description="Acidic residues" evidence="6">
    <location>
        <begin position="188"/>
        <end position="209"/>
    </location>
</feature>
<keyword evidence="2 5" id="KW-0694">RNA-binding</keyword>
<evidence type="ECO:0000259" key="8">
    <source>
        <dbReference type="Pfam" id="PF14693"/>
    </source>
</evidence>
<dbReference type="InterPro" id="IPR020056">
    <property type="entry name" value="Rbsml_bL25/Gln-tRNA_synth_N"/>
</dbReference>
<dbReference type="GO" id="GO:0008097">
    <property type="term" value="F:5S rRNA binding"/>
    <property type="evidence" value="ECO:0007669"/>
    <property type="project" value="InterPro"/>
</dbReference>
<dbReference type="Gene3D" id="2.170.120.20">
    <property type="entry name" value="Ribosomal protein L25, beta domain"/>
    <property type="match status" value="1"/>
</dbReference>
<dbReference type="SUPFAM" id="SSF50715">
    <property type="entry name" value="Ribosomal protein L25-like"/>
    <property type="match status" value="1"/>
</dbReference>
<dbReference type="Gene3D" id="2.40.240.10">
    <property type="entry name" value="Ribosomal Protein L25, Chain P"/>
    <property type="match status" value="1"/>
</dbReference>
<dbReference type="InterPro" id="IPR029751">
    <property type="entry name" value="Ribosomal_L25_dom"/>
</dbReference>
<evidence type="ECO:0000256" key="2">
    <source>
        <dbReference type="ARBA" id="ARBA00022884"/>
    </source>
</evidence>
<organism evidence="9 10">
    <name type="scientific">Mobiluncus porci</name>
    <dbReference type="NCBI Taxonomy" id="2652278"/>
    <lineage>
        <taxon>Bacteria</taxon>
        <taxon>Bacillati</taxon>
        <taxon>Actinomycetota</taxon>
        <taxon>Actinomycetes</taxon>
        <taxon>Actinomycetales</taxon>
        <taxon>Actinomycetaceae</taxon>
        <taxon>Mobiluncus</taxon>
    </lineage>
</organism>
<dbReference type="PANTHER" id="PTHR33284:SF1">
    <property type="entry name" value="RIBOSOMAL PROTEIN L25_GLN-TRNA SYNTHETASE, ANTI-CODON-BINDING DOMAIN-CONTAINING PROTEIN"/>
    <property type="match status" value="1"/>
</dbReference>
<dbReference type="InterPro" id="IPR020057">
    <property type="entry name" value="Ribosomal_bL25_b-dom"/>
</dbReference>
<dbReference type="RefSeq" id="WP_154546027.1">
    <property type="nucleotide sequence ID" value="NZ_VUMY01000018.1"/>
</dbReference>
<dbReference type="GO" id="GO:0006412">
    <property type="term" value="P:translation"/>
    <property type="evidence" value="ECO:0007669"/>
    <property type="project" value="UniProtKB-UniRule"/>
</dbReference>
<evidence type="ECO:0000259" key="7">
    <source>
        <dbReference type="Pfam" id="PF01386"/>
    </source>
</evidence>
<dbReference type="Proteomes" id="UP000442535">
    <property type="component" value="Unassembled WGS sequence"/>
</dbReference>
<keyword evidence="10" id="KW-1185">Reference proteome</keyword>
<dbReference type="InterPro" id="IPR001021">
    <property type="entry name" value="Ribosomal_bL25_long"/>
</dbReference>
<dbReference type="EMBL" id="VUMY01000018">
    <property type="protein sequence ID" value="MST50401.1"/>
    <property type="molecule type" value="Genomic_DNA"/>
</dbReference>
<dbReference type="CDD" id="cd00495">
    <property type="entry name" value="Ribosomal_L25_TL5_CTC"/>
    <property type="match status" value="1"/>
</dbReference>
<comment type="subunit">
    <text evidence="5">Part of the 50S ribosomal subunit; part of the 5S rRNA/L5/L18/L25 subcomplex. Contacts the 5S rRNA. Binds to the 5S rRNA independently of L5 and L18.</text>
</comment>
<evidence type="ECO:0000256" key="4">
    <source>
        <dbReference type="ARBA" id="ARBA00023274"/>
    </source>
</evidence>
<dbReference type="PANTHER" id="PTHR33284">
    <property type="entry name" value="RIBOSOMAL PROTEIN L25/GLN-TRNA SYNTHETASE, ANTI-CODON-BINDING DOMAIN-CONTAINING PROTEIN"/>
    <property type="match status" value="1"/>
</dbReference>
<evidence type="ECO:0000256" key="6">
    <source>
        <dbReference type="SAM" id="MobiDB-lite"/>
    </source>
</evidence>
<feature type="domain" description="Large ribosomal subunit protein bL25 beta" evidence="8">
    <location>
        <begin position="100"/>
        <end position="179"/>
    </location>
</feature>
<keyword evidence="4 5" id="KW-0687">Ribonucleoprotein</keyword>
<feature type="domain" description="Large ribosomal subunit protein bL25 L25" evidence="7">
    <location>
        <begin position="7"/>
        <end position="92"/>
    </location>
</feature>
<dbReference type="NCBIfam" id="NF004131">
    <property type="entry name" value="PRK05618.2-1"/>
    <property type="match status" value="1"/>
</dbReference>
<name>A0A7K0K4J9_9ACTO</name>
<evidence type="ECO:0000256" key="1">
    <source>
        <dbReference type="ARBA" id="ARBA00022730"/>
    </source>
</evidence>
<dbReference type="InterPro" id="IPR037121">
    <property type="entry name" value="Ribosomal_bL25_C"/>
</dbReference>
<dbReference type="InterPro" id="IPR020930">
    <property type="entry name" value="Ribosomal_uL5_bac-type"/>
</dbReference>
<comment type="similarity">
    <text evidence="5">Belongs to the bacterial ribosomal protein bL25 family. CTC subfamily.</text>
</comment>
<evidence type="ECO:0000313" key="9">
    <source>
        <dbReference type="EMBL" id="MST50401.1"/>
    </source>
</evidence>
<dbReference type="Pfam" id="PF01386">
    <property type="entry name" value="Ribosomal_L25p"/>
    <property type="match status" value="1"/>
</dbReference>
<protein>
    <recommendedName>
        <fullName evidence="5">Large ribosomal subunit protein bL25</fullName>
    </recommendedName>
    <alternativeName>
        <fullName evidence="5">General stress protein CTC</fullName>
    </alternativeName>
</protein>
<gene>
    <name evidence="5" type="primary">rplY</name>
    <name evidence="5" type="synonym">ctc</name>
    <name evidence="9" type="ORF">FYJ63_09230</name>
</gene>
<keyword evidence="3 5" id="KW-0689">Ribosomal protein</keyword>
<evidence type="ECO:0000256" key="5">
    <source>
        <dbReference type="HAMAP-Rule" id="MF_01334"/>
    </source>
</evidence>
<proteinExistence type="inferred from homology"/>
<comment type="function">
    <text evidence="5">This is one of the proteins that binds to the 5S RNA in the ribosome where it forms part of the central protuberance.</text>
</comment>
<feature type="region of interest" description="Disordered" evidence="6">
    <location>
        <begin position="183"/>
        <end position="209"/>
    </location>
</feature>
<dbReference type="Pfam" id="PF14693">
    <property type="entry name" value="Ribosomal_TL5_C"/>
    <property type="match status" value="1"/>
</dbReference>
<evidence type="ECO:0000313" key="10">
    <source>
        <dbReference type="Proteomes" id="UP000442535"/>
    </source>
</evidence>
<dbReference type="GO" id="GO:0022625">
    <property type="term" value="C:cytosolic large ribosomal subunit"/>
    <property type="evidence" value="ECO:0007669"/>
    <property type="project" value="TreeGrafter"/>
</dbReference>
<evidence type="ECO:0000256" key="3">
    <source>
        <dbReference type="ARBA" id="ARBA00022980"/>
    </source>
</evidence>